<evidence type="ECO:0000256" key="7">
    <source>
        <dbReference type="ARBA" id="ARBA00038932"/>
    </source>
</evidence>
<comment type="catalytic activity">
    <reaction evidence="5">
        <text>3-phenylpyruvate = enol-phenylpyruvate</text>
        <dbReference type="Rhea" id="RHEA:17097"/>
        <dbReference type="ChEBI" id="CHEBI:16815"/>
        <dbReference type="ChEBI" id="CHEBI:18005"/>
        <dbReference type="EC" id="5.3.2.1"/>
    </reaction>
</comment>
<organism evidence="12 13">
    <name type="scientific">Methylogaea oryzae</name>
    <dbReference type="NCBI Taxonomy" id="1295382"/>
    <lineage>
        <taxon>Bacteria</taxon>
        <taxon>Pseudomonadati</taxon>
        <taxon>Pseudomonadota</taxon>
        <taxon>Gammaproteobacteria</taxon>
        <taxon>Methylococcales</taxon>
        <taxon>Methylococcaceae</taxon>
        <taxon>Methylogaea</taxon>
    </lineage>
</organism>
<comment type="subcellular location">
    <subcellularLocation>
        <location evidence="1">Secreted</location>
    </subcellularLocation>
</comment>
<evidence type="ECO:0000256" key="9">
    <source>
        <dbReference type="ARBA" id="ARBA00041631"/>
    </source>
</evidence>
<dbReference type="EC" id="5.3.2.1" evidence="8"/>
<accession>A0A8D4VP77</accession>
<dbReference type="RefSeq" id="WP_054774595.1">
    <property type="nucleotide sequence ID" value="NZ_AP019782.1"/>
</dbReference>
<evidence type="ECO:0000256" key="10">
    <source>
        <dbReference type="ARBA" id="ARBA00041912"/>
    </source>
</evidence>
<dbReference type="InterPro" id="IPR001398">
    <property type="entry name" value="Macrophage_inhib_fac"/>
</dbReference>
<dbReference type="EC" id="5.3.3.12" evidence="7"/>
<proteinExistence type="predicted"/>
<reference evidence="12" key="1">
    <citation type="submission" date="2019-06" db="EMBL/GenBank/DDBJ databases">
        <title>Complete genome sequence of Methylogaea oryzae strain JCM16910.</title>
        <authorList>
            <person name="Asakawa S."/>
        </authorList>
    </citation>
    <scope>NUCLEOTIDE SEQUENCE</scope>
    <source>
        <strain evidence="12">E10</strain>
    </source>
</reference>
<keyword evidence="4" id="KW-0413">Isomerase</keyword>
<evidence type="ECO:0000256" key="5">
    <source>
        <dbReference type="ARBA" id="ARBA00036735"/>
    </source>
</evidence>
<name>A0A8D4VP77_9GAMM</name>
<comment type="catalytic activity">
    <reaction evidence="6">
        <text>L-dopachrome = 5,6-dihydroxyindole-2-carboxylate</text>
        <dbReference type="Rhea" id="RHEA:13041"/>
        <dbReference type="ChEBI" id="CHEBI:16875"/>
        <dbReference type="ChEBI" id="CHEBI:57509"/>
        <dbReference type="EC" id="5.3.3.12"/>
    </reaction>
</comment>
<dbReference type="GO" id="GO:0005125">
    <property type="term" value="F:cytokine activity"/>
    <property type="evidence" value="ECO:0007669"/>
    <property type="project" value="UniProtKB-KW"/>
</dbReference>
<dbReference type="AlphaFoldDB" id="A0A8D4VP77"/>
<dbReference type="PANTHER" id="PTHR11954:SF6">
    <property type="entry name" value="MACROPHAGE MIGRATION INHIBITORY FACTOR"/>
    <property type="match status" value="1"/>
</dbReference>
<dbReference type="KEGG" id="moz:MoryE10_18470"/>
<protein>
    <recommendedName>
        <fullName evidence="11">L-dopachrome isomerase</fullName>
        <ecNumber evidence="8">5.3.2.1</ecNumber>
        <ecNumber evidence="7">5.3.3.12</ecNumber>
    </recommendedName>
    <alternativeName>
        <fullName evidence="9">L-dopachrome tautomerase</fullName>
    </alternativeName>
    <alternativeName>
        <fullName evidence="10">Phenylpyruvate tautomerase</fullName>
    </alternativeName>
</protein>
<dbReference type="PANTHER" id="PTHR11954">
    <property type="entry name" value="D-DOPACHROME DECARBOXYLASE"/>
    <property type="match status" value="1"/>
</dbReference>
<dbReference type="SUPFAM" id="SSF55331">
    <property type="entry name" value="Tautomerase/MIF"/>
    <property type="match status" value="1"/>
</dbReference>
<keyword evidence="2" id="KW-0202">Cytokine</keyword>
<evidence type="ECO:0000256" key="11">
    <source>
        <dbReference type="ARBA" id="ARBA00042730"/>
    </source>
</evidence>
<dbReference type="Proteomes" id="UP000824988">
    <property type="component" value="Chromosome"/>
</dbReference>
<keyword evidence="13" id="KW-1185">Reference proteome</keyword>
<dbReference type="Pfam" id="PF01187">
    <property type="entry name" value="MIF"/>
    <property type="match status" value="1"/>
</dbReference>
<evidence type="ECO:0000256" key="1">
    <source>
        <dbReference type="ARBA" id="ARBA00004613"/>
    </source>
</evidence>
<dbReference type="GO" id="GO:0005615">
    <property type="term" value="C:extracellular space"/>
    <property type="evidence" value="ECO:0007669"/>
    <property type="project" value="UniProtKB-KW"/>
</dbReference>
<dbReference type="GO" id="GO:0050178">
    <property type="term" value="F:phenylpyruvate tautomerase activity"/>
    <property type="evidence" value="ECO:0007669"/>
    <property type="project" value="UniProtKB-EC"/>
</dbReference>
<evidence type="ECO:0000256" key="8">
    <source>
        <dbReference type="ARBA" id="ARBA00039086"/>
    </source>
</evidence>
<evidence type="ECO:0000256" key="4">
    <source>
        <dbReference type="ARBA" id="ARBA00023235"/>
    </source>
</evidence>
<dbReference type="Gene3D" id="3.30.429.10">
    <property type="entry name" value="Macrophage Migration Inhibitory Factor"/>
    <property type="match status" value="1"/>
</dbReference>
<keyword evidence="3" id="KW-0964">Secreted</keyword>
<evidence type="ECO:0000256" key="6">
    <source>
        <dbReference type="ARBA" id="ARBA00036823"/>
    </source>
</evidence>
<evidence type="ECO:0000256" key="2">
    <source>
        <dbReference type="ARBA" id="ARBA00022514"/>
    </source>
</evidence>
<evidence type="ECO:0000313" key="12">
    <source>
        <dbReference type="EMBL" id="BBL71241.1"/>
    </source>
</evidence>
<sequence length="114" mass="12200">MPYLKIVTNADLPADARPALLARLSKSLAQQLGKPERYVMIEATGGAALLFGGSDAPAAYVELKSIGLDTARTPSLSKAVCESLHAELGITPERIYIEFIDIAGHLWGWNSGTF</sequence>
<dbReference type="InterPro" id="IPR014347">
    <property type="entry name" value="Tautomerase/MIF_sf"/>
</dbReference>
<evidence type="ECO:0000313" key="13">
    <source>
        <dbReference type="Proteomes" id="UP000824988"/>
    </source>
</evidence>
<evidence type="ECO:0000256" key="3">
    <source>
        <dbReference type="ARBA" id="ARBA00022525"/>
    </source>
</evidence>
<dbReference type="GO" id="GO:0004167">
    <property type="term" value="F:dopachrome isomerase activity"/>
    <property type="evidence" value="ECO:0007669"/>
    <property type="project" value="UniProtKB-EC"/>
</dbReference>
<dbReference type="EMBL" id="AP019782">
    <property type="protein sequence ID" value="BBL71241.1"/>
    <property type="molecule type" value="Genomic_DNA"/>
</dbReference>
<gene>
    <name evidence="12" type="ORF">MoryE10_18470</name>
</gene>